<evidence type="ECO:0000256" key="1">
    <source>
        <dbReference type="ARBA" id="ARBA00023529"/>
    </source>
</evidence>
<dbReference type="SUPFAM" id="SSF52743">
    <property type="entry name" value="Subtilisin-like"/>
    <property type="match status" value="1"/>
</dbReference>
<evidence type="ECO:0000256" key="2">
    <source>
        <dbReference type="ARBA" id="ARBA00023619"/>
    </source>
</evidence>
<feature type="transmembrane region" description="Helical" evidence="4">
    <location>
        <begin position="112"/>
        <end position="133"/>
    </location>
</feature>
<dbReference type="EC" id="3.4.21.62" evidence="2"/>
<keyword evidence="4" id="KW-0472">Membrane</keyword>
<dbReference type="EMBL" id="KI913193">
    <property type="protein sequence ID" value="ETV67779.1"/>
    <property type="molecule type" value="Genomic_DNA"/>
</dbReference>
<dbReference type="GeneID" id="20818130"/>
<evidence type="ECO:0000313" key="5">
    <source>
        <dbReference type="EMBL" id="ETV67779.1"/>
    </source>
</evidence>
<dbReference type="InterPro" id="IPR036852">
    <property type="entry name" value="Peptidase_S8/S53_dom_sf"/>
</dbReference>
<evidence type="ECO:0000256" key="3">
    <source>
        <dbReference type="SAM" id="MobiDB-lite"/>
    </source>
</evidence>
<organism evidence="5">
    <name type="scientific">Aphanomyces astaci</name>
    <name type="common">Crayfish plague agent</name>
    <dbReference type="NCBI Taxonomy" id="112090"/>
    <lineage>
        <taxon>Eukaryota</taxon>
        <taxon>Sar</taxon>
        <taxon>Stramenopiles</taxon>
        <taxon>Oomycota</taxon>
        <taxon>Saprolegniomycetes</taxon>
        <taxon>Saprolegniales</taxon>
        <taxon>Verrucalvaceae</taxon>
        <taxon>Aphanomyces</taxon>
    </lineage>
</organism>
<protein>
    <recommendedName>
        <fullName evidence="2">subtilisin</fullName>
        <ecNumber evidence="2">3.4.21.62</ecNumber>
    </recommendedName>
</protein>
<keyword evidence="4" id="KW-0812">Transmembrane</keyword>
<sequence>MATSKLSPAVASLVLSQNGSMGPVVVEFAALPAFEANALAALPRAERLKAVTTHLQRATGRLRRTWHRRDRGRGRGLPRGLRGVAPEQCGLAPHVIVNGWHTSNSDWFTPMLVAWTHGGIVPVFGSGLAVSYFSRGYHRRQRRHVVQSARPGRGPTRQARHGGPGQGVPTADATAPYVLCSGASLAAAYTAGVIALVGRHDDGGLSDKKVPNNVAGLLNVWNALKAFVVVAPPVVNVTTTNAPKTTAATSKMPNNTTYFTA</sequence>
<comment type="catalytic activity">
    <reaction evidence="1">
        <text>Hydrolysis of proteins with broad specificity for peptide bonds, and a preference for a large uncharged residue in P1. Hydrolyzes peptide amides.</text>
        <dbReference type="EC" id="3.4.21.62"/>
    </reaction>
</comment>
<dbReference type="GO" id="GO:0004252">
    <property type="term" value="F:serine-type endopeptidase activity"/>
    <property type="evidence" value="ECO:0007669"/>
    <property type="project" value="UniProtKB-EC"/>
</dbReference>
<accession>W4FLT6</accession>
<gene>
    <name evidence="5" type="ORF">H257_16134</name>
</gene>
<dbReference type="GO" id="GO:0006508">
    <property type="term" value="P:proteolysis"/>
    <property type="evidence" value="ECO:0007669"/>
    <property type="project" value="InterPro"/>
</dbReference>
<keyword evidence="4" id="KW-1133">Transmembrane helix</keyword>
<dbReference type="VEuPathDB" id="FungiDB:H257_16134"/>
<name>W4FLT6_APHAT</name>
<dbReference type="AlphaFoldDB" id="W4FLT6"/>
<dbReference type="RefSeq" id="XP_009842772.1">
    <property type="nucleotide sequence ID" value="XM_009844470.1"/>
</dbReference>
<evidence type="ECO:0000256" key="4">
    <source>
        <dbReference type="SAM" id="Phobius"/>
    </source>
</evidence>
<feature type="region of interest" description="Disordered" evidence="3">
    <location>
        <begin position="146"/>
        <end position="168"/>
    </location>
</feature>
<reference evidence="5" key="1">
    <citation type="submission" date="2013-12" db="EMBL/GenBank/DDBJ databases">
        <title>The Genome Sequence of Aphanomyces astaci APO3.</title>
        <authorList>
            <consortium name="The Broad Institute Genomics Platform"/>
            <person name="Russ C."/>
            <person name="Tyler B."/>
            <person name="van West P."/>
            <person name="Dieguez-Uribeondo J."/>
            <person name="Young S.K."/>
            <person name="Zeng Q."/>
            <person name="Gargeya S."/>
            <person name="Fitzgerald M."/>
            <person name="Abouelleil A."/>
            <person name="Alvarado L."/>
            <person name="Chapman S.B."/>
            <person name="Gainer-Dewar J."/>
            <person name="Goldberg J."/>
            <person name="Griggs A."/>
            <person name="Gujja S."/>
            <person name="Hansen M."/>
            <person name="Howarth C."/>
            <person name="Imamovic A."/>
            <person name="Ireland A."/>
            <person name="Larimer J."/>
            <person name="McCowan C."/>
            <person name="Murphy C."/>
            <person name="Pearson M."/>
            <person name="Poon T.W."/>
            <person name="Priest M."/>
            <person name="Roberts A."/>
            <person name="Saif S."/>
            <person name="Shea T."/>
            <person name="Sykes S."/>
            <person name="Wortman J."/>
            <person name="Nusbaum C."/>
            <person name="Birren B."/>
        </authorList>
    </citation>
    <scope>NUCLEOTIDE SEQUENCE [LARGE SCALE GENOMIC DNA]</scope>
    <source>
        <strain evidence="5">APO3</strain>
    </source>
</reference>
<proteinExistence type="predicted"/>